<reference evidence="5" key="2">
    <citation type="submission" date="2021-08" db="EMBL/GenBank/DDBJ databases">
        <authorList>
            <person name="Tani A."/>
            <person name="Ola A."/>
            <person name="Ogura Y."/>
            <person name="Katsura K."/>
            <person name="Hayashi T."/>
        </authorList>
    </citation>
    <scope>NUCLEOTIDE SEQUENCE</scope>
    <source>
        <strain evidence="5">DSM 17168</strain>
    </source>
</reference>
<comment type="caution">
    <text evidence="5">The sequence shown here is derived from an EMBL/GenBank/DDBJ whole genome shotgun (WGS) entry which is preliminary data.</text>
</comment>
<evidence type="ECO:0000256" key="3">
    <source>
        <dbReference type="ARBA" id="ARBA00023163"/>
    </source>
</evidence>
<dbReference type="PANTHER" id="PTHR44688">
    <property type="entry name" value="DNA-BINDING TRANSCRIPTIONAL ACTIVATOR DEVR_DOSR"/>
    <property type="match status" value="1"/>
</dbReference>
<reference evidence="5" key="1">
    <citation type="journal article" date="2021" name="Front. Microbiol.">
        <title>Comprehensive Comparative Genomics and Phenotyping of Methylobacterium Species.</title>
        <authorList>
            <person name="Alessa O."/>
            <person name="Ogura Y."/>
            <person name="Fujitani Y."/>
            <person name="Takami H."/>
            <person name="Hayashi T."/>
            <person name="Sahin N."/>
            <person name="Tani A."/>
        </authorList>
    </citation>
    <scope>NUCLEOTIDE SEQUENCE</scope>
    <source>
        <strain evidence="5">DSM 17168</strain>
    </source>
</reference>
<dbReference type="InterPro" id="IPR016032">
    <property type="entry name" value="Sig_transdc_resp-reg_C-effctor"/>
</dbReference>
<organism evidence="5 6">
    <name type="scientific">Methylobacterium isbiliense</name>
    <dbReference type="NCBI Taxonomy" id="315478"/>
    <lineage>
        <taxon>Bacteria</taxon>
        <taxon>Pseudomonadati</taxon>
        <taxon>Pseudomonadota</taxon>
        <taxon>Alphaproteobacteria</taxon>
        <taxon>Hyphomicrobiales</taxon>
        <taxon>Methylobacteriaceae</taxon>
        <taxon>Methylobacterium</taxon>
    </lineage>
</organism>
<protein>
    <submittedName>
        <fullName evidence="5">HTH-type quorum sensing-dependent transcriptional regulator RpaR</fullName>
    </submittedName>
</protein>
<dbReference type="PROSITE" id="PS50043">
    <property type="entry name" value="HTH_LUXR_2"/>
    <property type="match status" value="1"/>
</dbReference>
<dbReference type="PRINTS" id="PR00038">
    <property type="entry name" value="HTHLUXR"/>
</dbReference>
<dbReference type="InterPro" id="IPR036693">
    <property type="entry name" value="TF_LuxR_autoind-bd_dom_sf"/>
</dbReference>
<keyword evidence="2" id="KW-0238">DNA-binding</keyword>
<evidence type="ECO:0000256" key="2">
    <source>
        <dbReference type="ARBA" id="ARBA00023125"/>
    </source>
</evidence>
<dbReference type="CDD" id="cd06170">
    <property type="entry name" value="LuxR_C_like"/>
    <property type="match status" value="1"/>
</dbReference>
<dbReference type="SMART" id="SM00421">
    <property type="entry name" value="HTH_LUXR"/>
    <property type="match status" value="1"/>
</dbReference>
<dbReference type="EMBL" id="BPQQ01000018">
    <property type="protein sequence ID" value="GJD99815.1"/>
    <property type="molecule type" value="Genomic_DNA"/>
</dbReference>
<dbReference type="SUPFAM" id="SSF75516">
    <property type="entry name" value="Pheromone-binding domain of LuxR-like quorum-sensing transcription factors"/>
    <property type="match status" value="1"/>
</dbReference>
<keyword evidence="1" id="KW-0805">Transcription regulation</keyword>
<dbReference type="Gene3D" id="3.30.450.80">
    <property type="entry name" value="Transcription factor LuxR-like, autoinducer-binding domain"/>
    <property type="match status" value="1"/>
</dbReference>
<evidence type="ECO:0000313" key="6">
    <source>
        <dbReference type="Proteomes" id="UP001055153"/>
    </source>
</evidence>
<name>A0ABQ4S9D4_9HYPH</name>
<dbReference type="Pfam" id="PF00196">
    <property type="entry name" value="GerE"/>
    <property type="match status" value="1"/>
</dbReference>
<dbReference type="InterPro" id="IPR000792">
    <property type="entry name" value="Tscrpt_reg_LuxR_C"/>
</dbReference>
<feature type="domain" description="HTH luxR-type" evidence="4">
    <location>
        <begin position="176"/>
        <end position="241"/>
    </location>
</feature>
<dbReference type="Proteomes" id="UP001055153">
    <property type="component" value="Unassembled WGS sequence"/>
</dbReference>
<dbReference type="SUPFAM" id="SSF46894">
    <property type="entry name" value="C-terminal effector domain of the bipartite response regulators"/>
    <property type="match status" value="1"/>
</dbReference>
<accession>A0ABQ4S9D4</accession>
<dbReference type="RefSeq" id="WP_238234697.1">
    <property type="nucleotide sequence ID" value="NZ_BPQQ01000018.1"/>
</dbReference>
<gene>
    <name evidence="5" type="primary">rpaR</name>
    <name evidence="5" type="ORF">GMJLKIPL_1733</name>
</gene>
<dbReference type="Gene3D" id="1.10.10.10">
    <property type="entry name" value="Winged helix-like DNA-binding domain superfamily/Winged helix DNA-binding domain"/>
    <property type="match status" value="1"/>
</dbReference>
<proteinExistence type="predicted"/>
<sequence>MADTEEGFLRNTFELIDALDQVEHPLEAQTRIFDVIQQCGFRYFAITRLPQPSERLGPSMLLSVWPKGWLAHYDRIGHYRFDPVARYCHRTLEPFAWSEIDYDPDCAPRAHRVMDEAAEFGMASGFCVPIHDAYGFQAVASFAGERADLPPKVRRGVHMLGLYAWGAAARTTKHRSPQPGRLLSPRERDVLCWAAMGRTRQEIAAILGVSHETVATHLKSARLKIGTRNTTQTVVEALRRREITL</sequence>
<dbReference type="PANTHER" id="PTHR44688:SF16">
    <property type="entry name" value="DNA-BINDING TRANSCRIPTIONAL ACTIVATOR DEVR_DOSR"/>
    <property type="match status" value="1"/>
</dbReference>
<keyword evidence="3" id="KW-0804">Transcription</keyword>
<evidence type="ECO:0000259" key="4">
    <source>
        <dbReference type="PROSITE" id="PS50043"/>
    </source>
</evidence>
<dbReference type="Pfam" id="PF03472">
    <property type="entry name" value="Autoind_bind"/>
    <property type="match status" value="1"/>
</dbReference>
<evidence type="ECO:0000313" key="5">
    <source>
        <dbReference type="EMBL" id="GJD99815.1"/>
    </source>
</evidence>
<dbReference type="InterPro" id="IPR036388">
    <property type="entry name" value="WH-like_DNA-bd_sf"/>
</dbReference>
<dbReference type="InterPro" id="IPR005143">
    <property type="entry name" value="TF_LuxR_autoind-bd_dom"/>
</dbReference>
<evidence type="ECO:0000256" key="1">
    <source>
        <dbReference type="ARBA" id="ARBA00023015"/>
    </source>
</evidence>
<keyword evidence="6" id="KW-1185">Reference proteome</keyword>